<reference evidence="2" key="1">
    <citation type="journal article" date="2014" name="Front. Microbiol.">
        <title>High frequency of phylogenetically diverse reductive dehalogenase-homologous genes in deep subseafloor sedimentary metagenomes.</title>
        <authorList>
            <person name="Kawai M."/>
            <person name="Futagami T."/>
            <person name="Toyoda A."/>
            <person name="Takaki Y."/>
            <person name="Nishi S."/>
            <person name="Hori S."/>
            <person name="Arai W."/>
            <person name="Tsubouchi T."/>
            <person name="Morono Y."/>
            <person name="Uchiyama I."/>
            <person name="Ito T."/>
            <person name="Fujiyama A."/>
            <person name="Inagaki F."/>
            <person name="Takami H."/>
        </authorList>
    </citation>
    <scope>NUCLEOTIDE SEQUENCE</scope>
    <source>
        <strain evidence="2">Expedition CK06-06</strain>
    </source>
</reference>
<organism evidence="2">
    <name type="scientific">marine sediment metagenome</name>
    <dbReference type="NCBI Taxonomy" id="412755"/>
    <lineage>
        <taxon>unclassified sequences</taxon>
        <taxon>metagenomes</taxon>
        <taxon>ecological metagenomes</taxon>
    </lineage>
</organism>
<comment type="caution">
    <text evidence="2">The sequence shown here is derived from an EMBL/GenBank/DDBJ whole genome shotgun (WGS) entry which is preliminary data.</text>
</comment>
<evidence type="ECO:0000313" key="2">
    <source>
        <dbReference type="EMBL" id="GAG12130.1"/>
    </source>
</evidence>
<dbReference type="EMBL" id="BARS01027462">
    <property type="protein sequence ID" value="GAG12130.1"/>
    <property type="molecule type" value="Genomic_DNA"/>
</dbReference>
<feature type="compositionally biased region" description="Basic and acidic residues" evidence="1">
    <location>
        <begin position="1"/>
        <end position="16"/>
    </location>
</feature>
<name>X0V1Z0_9ZZZZ</name>
<protein>
    <submittedName>
        <fullName evidence="2">Uncharacterized protein</fullName>
    </submittedName>
</protein>
<feature type="region of interest" description="Disordered" evidence="1">
    <location>
        <begin position="1"/>
        <end position="57"/>
    </location>
</feature>
<feature type="non-terminal residue" evidence="2">
    <location>
        <position position="1"/>
    </location>
</feature>
<proteinExistence type="predicted"/>
<sequence>DKDDSKKPENSGDPKRTSKNLPVKPPSKLAAQAAAIAAAREAHDSKQPRPNGNIIPR</sequence>
<evidence type="ECO:0000256" key="1">
    <source>
        <dbReference type="SAM" id="MobiDB-lite"/>
    </source>
</evidence>
<gene>
    <name evidence="2" type="ORF">S01H1_43140</name>
</gene>
<dbReference type="AlphaFoldDB" id="X0V1Z0"/>
<feature type="compositionally biased region" description="Low complexity" evidence="1">
    <location>
        <begin position="30"/>
        <end position="39"/>
    </location>
</feature>
<accession>X0V1Z0</accession>